<organism evidence="1 2">
    <name type="scientific">Breznakia pachnodae</name>
    <dbReference type="NCBI Taxonomy" id="265178"/>
    <lineage>
        <taxon>Bacteria</taxon>
        <taxon>Bacillati</taxon>
        <taxon>Bacillota</taxon>
        <taxon>Erysipelotrichia</taxon>
        <taxon>Erysipelotrichales</taxon>
        <taxon>Erysipelotrichaceae</taxon>
        <taxon>Breznakia</taxon>
    </lineage>
</organism>
<accession>A0ABU0DZU7</accession>
<dbReference type="EMBL" id="JAUSUR010000001">
    <property type="protein sequence ID" value="MDQ0360167.1"/>
    <property type="molecule type" value="Genomic_DNA"/>
</dbReference>
<protein>
    <submittedName>
        <fullName evidence="1">DNA repair photolyase</fullName>
    </submittedName>
</protein>
<dbReference type="Pfam" id="PF08902">
    <property type="entry name" value="DUF1848"/>
    <property type="match status" value="1"/>
</dbReference>
<comment type="caution">
    <text evidence="1">The sequence shown here is derived from an EMBL/GenBank/DDBJ whole genome shotgun (WGS) entry which is preliminary data.</text>
</comment>
<evidence type="ECO:0000313" key="1">
    <source>
        <dbReference type="EMBL" id="MDQ0360167.1"/>
    </source>
</evidence>
<reference evidence="1 2" key="1">
    <citation type="submission" date="2023-07" db="EMBL/GenBank/DDBJ databases">
        <title>Genomic Encyclopedia of Type Strains, Phase IV (KMG-IV): sequencing the most valuable type-strain genomes for metagenomic binning, comparative biology and taxonomic classification.</title>
        <authorList>
            <person name="Goeker M."/>
        </authorList>
    </citation>
    <scope>NUCLEOTIDE SEQUENCE [LARGE SCALE GENOMIC DNA]</scope>
    <source>
        <strain evidence="1 2">DSM 16784</strain>
    </source>
</reference>
<keyword evidence="2" id="KW-1185">Reference proteome</keyword>
<dbReference type="InterPro" id="IPR014998">
    <property type="entry name" value="DUF1848"/>
</dbReference>
<name>A0ABU0DZU7_9FIRM</name>
<proteinExistence type="predicted"/>
<gene>
    <name evidence="1" type="ORF">J2S15_000898</name>
</gene>
<dbReference type="RefSeq" id="WP_307405837.1">
    <property type="nucleotide sequence ID" value="NZ_JAUSUR010000001.1"/>
</dbReference>
<dbReference type="Proteomes" id="UP001230220">
    <property type="component" value="Unassembled WGS sequence"/>
</dbReference>
<evidence type="ECO:0000313" key="2">
    <source>
        <dbReference type="Proteomes" id="UP001230220"/>
    </source>
</evidence>
<sequence>MILSVSQRTDIVAFYIEWFMKRYREGFWDVRNPYYPQQISRIERSNVDMIYFCTKNPIPILPYLDEIEEPVIFNVTLTAYGKEIEPGVIDKSKIIDAIKELSDRVGKEYVYVRYDPIFLSDKYTIDYHIRVFKRMCELLDGYISYIIVSFLDDYKNVRNNKQVLNAREFTDNDYEQIGKNFSLIAKEHNMNVQTCCEERRLLEYGFIKQDCMSNELAYKMTGKTYKKWTARQSQNCSCVGFADIGVYNSCPHFCKYCYANYDEKKVNSNIKNHDDTSTLLVGKLDDGEEVKIRK</sequence>